<dbReference type="EMBL" id="OU963867">
    <property type="protein sequence ID" value="CAH0391413.1"/>
    <property type="molecule type" value="Genomic_DNA"/>
</dbReference>
<accession>A0A9P0F7Q6</accession>
<gene>
    <name evidence="1" type="ORF">BEMITA_LOCUS10031</name>
</gene>
<proteinExistence type="predicted"/>
<evidence type="ECO:0000313" key="1">
    <source>
        <dbReference type="EMBL" id="CAH0391413.1"/>
    </source>
</evidence>
<dbReference type="Proteomes" id="UP001152759">
    <property type="component" value="Chromosome 6"/>
</dbReference>
<dbReference type="AlphaFoldDB" id="A0A9P0F7Q6"/>
<keyword evidence="2" id="KW-1185">Reference proteome</keyword>
<name>A0A9P0F7Q6_BEMTA</name>
<organism evidence="1 2">
    <name type="scientific">Bemisia tabaci</name>
    <name type="common">Sweetpotato whitefly</name>
    <name type="synonym">Aleurodes tabaci</name>
    <dbReference type="NCBI Taxonomy" id="7038"/>
    <lineage>
        <taxon>Eukaryota</taxon>
        <taxon>Metazoa</taxon>
        <taxon>Ecdysozoa</taxon>
        <taxon>Arthropoda</taxon>
        <taxon>Hexapoda</taxon>
        <taxon>Insecta</taxon>
        <taxon>Pterygota</taxon>
        <taxon>Neoptera</taxon>
        <taxon>Paraneoptera</taxon>
        <taxon>Hemiptera</taxon>
        <taxon>Sternorrhyncha</taxon>
        <taxon>Aleyrodoidea</taxon>
        <taxon>Aleyrodidae</taxon>
        <taxon>Aleyrodinae</taxon>
        <taxon>Bemisia</taxon>
    </lineage>
</organism>
<protein>
    <submittedName>
        <fullName evidence="1">Uncharacterized protein</fullName>
    </submittedName>
</protein>
<reference evidence="1" key="1">
    <citation type="submission" date="2021-12" db="EMBL/GenBank/DDBJ databases">
        <authorList>
            <person name="King R."/>
        </authorList>
    </citation>
    <scope>NUCLEOTIDE SEQUENCE</scope>
</reference>
<sequence>MVEAKGRPAPEEHTAASSRRRILRVITLLHLHLGSTGIISRPRSSLDSWTLETALTDVIPPKPSAYAIHLCIPPTPVAYTFNRHLPTSFRLRYQQWSTKL</sequence>
<evidence type="ECO:0000313" key="2">
    <source>
        <dbReference type="Proteomes" id="UP001152759"/>
    </source>
</evidence>